<feature type="transmembrane region" description="Helical" evidence="9">
    <location>
        <begin position="94"/>
        <end position="112"/>
    </location>
</feature>
<evidence type="ECO:0000256" key="3">
    <source>
        <dbReference type="ARBA" id="ARBA00022475"/>
    </source>
</evidence>
<accession>A0A6N2XBE4</accession>
<reference evidence="10" key="1">
    <citation type="submission" date="2019-11" db="EMBL/GenBank/DDBJ databases">
        <authorList>
            <person name="Feng L."/>
        </authorList>
    </citation>
    <scope>NUCLEOTIDE SEQUENCE</scope>
    <source>
        <strain evidence="10">CinnocuumLFYP12</strain>
    </source>
</reference>
<evidence type="ECO:0000256" key="2">
    <source>
        <dbReference type="ARBA" id="ARBA00022448"/>
    </source>
</evidence>
<organism evidence="10">
    <name type="scientific">Clostridium innocuum</name>
    <dbReference type="NCBI Taxonomy" id="1522"/>
    <lineage>
        <taxon>Bacteria</taxon>
        <taxon>Bacillati</taxon>
        <taxon>Bacillota</taxon>
        <taxon>Clostridia</taxon>
        <taxon>Eubacteriales</taxon>
        <taxon>Clostridiaceae</taxon>
        <taxon>Clostridium</taxon>
    </lineage>
</organism>
<keyword evidence="2" id="KW-0813">Transport</keyword>
<protein>
    <submittedName>
        <fullName evidence="10">PTS system N-acetylgalactosamine-specific transporter subunit IIC</fullName>
    </submittedName>
</protein>
<comment type="subcellular location">
    <subcellularLocation>
        <location evidence="1">Cell membrane</location>
        <topology evidence="1">Multi-pass membrane protein</topology>
    </subcellularLocation>
</comment>
<evidence type="ECO:0000256" key="8">
    <source>
        <dbReference type="ARBA" id="ARBA00023136"/>
    </source>
</evidence>
<proteinExistence type="predicted"/>
<evidence type="ECO:0000313" key="10">
    <source>
        <dbReference type="EMBL" id="VYT51465.1"/>
    </source>
</evidence>
<dbReference type="Pfam" id="PF03609">
    <property type="entry name" value="EII-Sor"/>
    <property type="match status" value="1"/>
</dbReference>
<dbReference type="AlphaFoldDB" id="A0A6N2XBE4"/>
<dbReference type="InterPro" id="IPR004700">
    <property type="entry name" value="PTS_IIC_man"/>
</dbReference>
<keyword evidence="7 9" id="KW-1133">Transmembrane helix</keyword>
<evidence type="ECO:0000256" key="5">
    <source>
        <dbReference type="ARBA" id="ARBA00022683"/>
    </source>
</evidence>
<keyword evidence="5" id="KW-0598">Phosphotransferase system</keyword>
<feature type="transmembrane region" description="Helical" evidence="9">
    <location>
        <begin position="70"/>
        <end position="88"/>
    </location>
</feature>
<keyword evidence="3" id="KW-1003">Cell membrane</keyword>
<gene>
    <name evidence="10" type="ORF">CILFYP12_04169</name>
</gene>
<name>A0A6N2XBE4_CLOIN</name>
<keyword evidence="4" id="KW-0762">Sugar transport</keyword>
<evidence type="ECO:0000256" key="1">
    <source>
        <dbReference type="ARBA" id="ARBA00004651"/>
    </source>
</evidence>
<keyword evidence="8 9" id="KW-0472">Membrane</keyword>
<feature type="transmembrane region" description="Helical" evidence="9">
    <location>
        <begin position="33"/>
        <end position="58"/>
    </location>
</feature>
<dbReference type="EMBL" id="CACRTE010000054">
    <property type="protein sequence ID" value="VYT51465.1"/>
    <property type="molecule type" value="Genomic_DNA"/>
</dbReference>
<evidence type="ECO:0000256" key="9">
    <source>
        <dbReference type="SAM" id="Phobius"/>
    </source>
</evidence>
<dbReference type="GO" id="GO:0009401">
    <property type="term" value="P:phosphoenolpyruvate-dependent sugar phosphotransferase system"/>
    <property type="evidence" value="ECO:0007669"/>
    <property type="project" value="UniProtKB-KW"/>
</dbReference>
<evidence type="ECO:0000256" key="4">
    <source>
        <dbReference type="ARBA" id="ARBA00022597"/>
    </source>
</evidence>
<evidence type="ECO:0000256" key="6">
    <source>
        <dbReference type="ARBA" id="ARBA00022692"/>
    </source>
</evidence>
<keyword evidence="6 9" id="KW-0812">Transmembrane</keyword>
<dbReference type="GO" id="GO:0005886">
    <property type="term" value="C:plasma membrane"/>
    <property type="evidence" value="ECO:0007669"/>
    <property type="project" value="UniProtKB-SubCell"/>
</dbReference>
<sequence length="115" mass="12206">MVQALLMGLLALLNGIQGPYHWYFFREPVMAGFWVGLIYGDPVQGTIIGATINVSYMGWISAGGANASDLYWAGLLGTFVAIQGGMSIDTSVAFAVPIGLLGNYVHVAYMTIASL</sequence>
<evidence type="ECO:0000256" key="7">
    <source>
        <dbReference type="ARBA" id="ARBA00022989"/>
    </source>
</evidence>